<evidence type="ECO:0000256" key="1">
    <source>
        <dbReference type="ARBA" id="ARBA00010889"/>
    </source>
</evidence>
<dbReference type="EMBL" id="AZLZ01001204">
    <property type="protein sequence ID" value="ETJ25424.1"/>
    <property type="molecule type" value="Genomic_DNA"/>
</dbReference>
<name>W1X9E4_ECOLX</name>
<gene>
    <name evidence="2" type="ORF">Q609_ECAC01204G0002</name>
</gene>
<dbReference type="AlphaFoldDB" id="W1X9E4"/>
<dbReference type="Proteomes" id="UP000018853">
    <property type="component" value="Unassembled WGS sequence"/>
</dbReference>
<feature type="non-terminal residue" evidence="2">
    <location>
        <position position="1"/>
    </location>
</feature>
<dbReference type="Pfam" id="PF08178">
    <property type="entry name" value="GnsAB_toxin"/>
    <property type="match status" value="1"/>
</dbReference>
<sequence length="27" mass="3203">KEVSEIRFTAREKMTGLESYDVKIKIM</sequence>
<comment type="caution">
    <text evidence="2">The sequence shown here is derived from an EMBL/GenBank/DDBJ whole genome shotgun (WGS) entry which is preliminary data.</text>
</comment>
<evidence type="ECO:0008006" key="4">
    <source>
        <dbReference type="Google" id="ProtNLM"/>
    </source>
</evidence>
<evidence type="ECO:0000313" key="2">
    <source>
        <dbReference type="EMBL" id="ETJ25424.1"/>
    </source>
</evidence>
<dbReference type="InterPro" id="IPR012563">
    <property type="entry name" value="Gns"/>
</dbReference>
<organism evidence="2 3">
    <name type="scientific">Escherichia coli DORA_A_5_14_21</name>
    <dbReference type="NCBI Taxonomy" id="1403943"/>
    <lineage>
        <taxon>Bacteria</taxon>
        <taxon>Pseudomonadati</taxon>
        <taxon>Pseudomonadota</taxon>
        <taxon>Gammaproteobacteria</taxon>
        <taxon>Enterobacterales</taxon>
        <taxon>Enterobacteriaceae</taxon>
        <taxon>Escherichia</taxon>
    </lineage>
</organism>
<accession>W1X9E4</accession>
<protein>
    <recommendedName>
        <fullName evidence="4">Addiction module toxin, GnsA/GnsB family</fullName>
    </recommendedName>
</protein>
<evidence type="ECO:0000313" key="3">
    <source>
        <dbReference type="Proteomes" id="UP000018853"/>
    </source>
</evidence>
<reference evidence="2 3" key="1">
    <citation type="submission" date="2013-12" db="EMBL/GenBank/DDBJ databases">
        <title>A Varibaculum cambriense genome reconstructed from a premature infant gut community with otherwise low bacterial novelty that shifts toward anaerobic metabolism during the third week of life.</title>
        <authorList>
            <person name="Brown C.T."/>
            <person name="Sharon I."/>
            <person name="Thomas B.C."/>
            <person name="Castelle C.J."/>
            <person name="Morowitz M.J."/>
            <person name="Banfield J.F."/>
        </authorList>
    </citation>
    <scope>NUCLEOTIDE SEQUENCE [LARGE SCALE GENOMIC DNA]</scope>
    <source>
        <strain evidence="3">DORA_A_5_14_21</strain>
    </source>
</reference>
<comment type="similarity">
    <text evidence="1">Belongs to the gns family.</text>
</comment>
<proteinExistence type="inferred from homology"/>